<evidence type="ECO:0000313" key="2">
    <source>
        <dbReference type="Proteomes" id="UP001363035"/>
    </source>
</evidence>
<reference evidence="1 2" key="1">
    <citation type="submission" date="2024-01" db="EMBL/GenBank/DDBJ databases">
        <title>Sphingobacterium tenebrionis sp. nov., a novel endophyte isolated from tenebrio molitor intestines.</title>
        <authorList>
            <person name="Zhang C."/>
        </authorList>
    </citation>
    <scope>NUCLEOTIDE SEQUENCE [LARGE SCALE GENOMIC DNA]</scope>
    <source>
        <strain evidence="1 2">PU5-4</strain>
    </source>
</reference>
<organism evidence="1 2">
    <name type="scientific">Sphingobacterium tenebrionis</name>
    <dbReference type="NCBI Taxonomy" id="3111775"/>
    <lineage>
        <taxon>Bacteria</taxon>
        <taxon>Pseudomonadati</taxon>
        <taxon>Bacteroidota</taxon>
        <taxon>Sphingobacteriia</taxon>
        <taxon>Sphingobacteriales</taxon>
        <taxon>Sphingobacteriaceae</taxon>
        <taxon>Sphingobacterium</taxon>
    </lineage>
</organism>
<keyword evidence="2" id="KW-1185">Reference proteome</keyword>
<comment type="caution">
    <text evidence="1">The sequence shown here is derived from an EMBL/GenBank/DDBJ whole genome shotgun (WGS) entry which is preliminary data.</text>
</comment>
<protein>
    <submittedName>
        <fullName evidence="1">Uncharacterized protein</fullName>
    </submittedName>
</protein>
<dbReference type="EMBL" id="JAYLLN010000003">
    <property type="protein sequence ID" value="MEI5983764.1"/>
    <property type="molecule type" value="Genomic_DNA"/>
</dbReference>
<dbReference type="RefSeq" id="WP_336557205.1">
    <property type="nucleotide sequence ID" value="NZ_JAYLLN010000003.1"/>
</dbReference>
<proteinExistence type="predicted"/>
<dbReference type="Proteomes" id="UP001363035">
    <property type="component" value="Unassembled WGS sequence"/>
</dbReference>
<accession>A0ABU8I2V8</accession>
<evidence type="ECO:0000313" key="1">
    <source>
        <dbReference type="EMBL" id="MEI5983764.1"/>
    </source>
</evidence>
<name>A0ABU8I2V8_9SPHI</name>
<gene>
    <name evidence="1" type="ORF">VJ786_02490</name>
</gene>
<sequence>MLDVLDTRGRFSLAKKSEKDGVDEFSQRKLSAFGRVSLGQSGTMALHLFVTMIHLQKIDPSWTIPLTLRTIFN</sequence>